<protein>
    <submittedName>
        <fullName evidence="2">DNA-binding FrmR family transcriptional regulator</fullName>
    </submittedName>
</protein>
<dbReference type="EMBL" id="JACIFU010000006">
    <property type="protein sequence ID" value="MBB4175861.1"/>
    <property type="molecule type" value="Genomic_DNA"/>
</dbReference>
<organism evidence="2 3">
    <name type="scientific">Sulfitobacter noctilucicola</name>
    <dbReference type="NCBI Taxonomy" id="1342301"/>
    <lineage>
        <taxon>Bacteria</taxon>
        <taxon>Pseudomonadati</taxon>
        <taxon>Pseudomonadota</taxon>
        <taxon>Alphaproteobacteria</taxon>
        <taxon>Rhodobacterales</taxon>
        <taxon>Roseobacteraceae</taxon>
        <taxon>Sulfitobacter</taxon>
    </lineage>
</organism>
<sequence>MKANKEKTLDRLSRLEGQVRGVAKMVESDRYCMDILAQTAAIRSAVLGVEKLVLENHAEHCVESAIASGDAEEQRAKFDELIGLLQKASR</sequence>
<proteinExistence type="inferred from homology"/>
<dbReference type="InterPro" id="IPR038390">
    <property type="entry name" value="Metal_Tscrpt_repr_sf"/>
</dbReference>
<reference evidence="2 3" key="1">
    <citation type="submission" date="2020-08" db="EMBL/GenBank/DDBJ databases">
        <title>Genomic Encyclopedia of Type Strains, Phase IV (KMG-IV): sequencing the most valuable type-strain genomes for metagenomic binning, comparative biology and taxonomic classification.</title>
        <authorList>
            <person name="Goeker M."/>
        </authorList>
    </citation>
    <scope>NUCLEOTIDE SEQUENCE [LARGE SCALE GENOMIC DNA]</scope>
    <source>
        <strain evidence="2 3">DSM 101015</strain>
    </source>
</reference>
<evidence type="ECO:0000256" key="1">
    <source>
        <dbReference type="ARBA" id="ARBA00005260"/>
    </source>
</evidence>
<dbReference type="PANTHER" id="PTHR33677:SF3">
    <property type="entry name" value="COPPER-SENSING TRANSCRIPTIONAL REPRESSOR RICR"/>
    <property type="match status" value="1"/>
</dbReference>
<dbReference type="GO" id="GO:0003677">
    <property type="term" value="F:DNA binding"/>
    <property type="evidence" value="ECO:0007669"/>
    <property type="project" value="UniProtKB-KW"/>
</dbReference>
<dbReference type="CDD" id="cd10148">
    <property type="entry name" value="CsoR-like_DUF156"/>
    <property type="match status" value="1"/>
</dbReference>
<comment type="similarity">
    <text evidence="1">Belongs to the FrmR/RcnR family.</text>
</comment>
<dbReference type="Pfam" id="PF02583">
    <property type="entry name" value="Trns_repr_metal"/>
    <property type="match status" value="1"/>
</dbReference>
<dbReference type="InterPro" id="IPR003735">
    <property type="entry name" value="Metal_Tscrpt_repr"/>
</dbReference>
<dbReference type="AlphaFoldDB" id="A0A7W6MBK4"/>
<accession>A0A7W6MBK4</accession>
<evidence type="ECO:0000313" key="3">
    <source>
        <dbReference type="Proteomes" id="UP000565745"/>
    </source>
</evidence>
<dbReference type="GO" id="GO:0046872">
    <property type="term" value="F:metal ion binding"/>
    <property type="evidence" value="ECO:0007669"/>
    <property type="project" value="InterPro"/>
</dbReference>
<dbReference type="GO" id="GO:0045892">
    <property type="term" value="P:negative regulation of DNA-templated transcription"/>
    <property type="evidence" value="ECO:0007669"/>
    <property type="project" value="UniProtKB-ARBA"/>
</dbReference>
<dbReference type="Gene3D" id="1.20.58.1000">
    <property type="entry name" value="Metal-sensitive repressor, helix protomer"/>
    <property type="match status" value="1"/>
</dbReference>
<dbReference type="RefSeq" id="WP_025054241.1">
    <property type="nucleotide sequence ID" value="NZ_JACIFU010000006.1"/>
</dbReference>
<name>A0A7W6MBK4_9RHOB</name>
<keyword evidence="2" id="KW-0238">DNA-binding</keyword>
<gene>
    <name evidence="2" type="ORF">GGR93_003669</name>
</gene>
<dbReference type="OrthoDB" id="9811244at2"/>
<keyword evidence="3" id="KW-1185">Reference proteome</keyword>
<dbReference type="PANTHER" id="PTHR33677">
    <property type="entry name" value="TRANSCRIPTIONAL REPRESSOR FRMR-RELATED"/>
    <property type="match status" value="1"/>
</dbReference>
<dbReference type="Proteomes" id="UP000565745">
    <property type="component" value="Unassembled WGS sequence"/>
</dbReference>
<evidence type="ECO:0000313" key="2">
    <source>
        <dbReference type="EMBL" id="MBB4175861.1"/>
    </source>
</evidence>
<comment type="caution">
    <text evidence="2">The sequence shown here is derived from an EMBL/GenBank/DDBJ whole genome shotgun (WGS) entry which is preliminary data.</text>
</comment>